<proteinExistence type="predicted"/>
<dbReference type="Proteomes" id="UP000663853">
    <property type="component" value="Unassembled WGS sequence"/>
</dbReference>
<dbReference type="EMBL" id="CAJMXA010002634">
    <property type="protein sequence ID" value="CAE6484648.1"/>
    <property type="molecule type" value="Genomic_DNA"/>
</dbReference>
<comment type="caution">
    <text evidence="1">The sequence shown here is derived from an EMBL/GenBank/DDBJ whole genome shotgun (WGS) entry which is preliminary data.</text>
</comment>
<accession>A0A8H3CIG4</accession>
<name>A0A8H3CIG4_9AGAM</name>
<gene>
    <name evidence="1" type="ORF">RDB_LOCUS93834</name>
</gene>
<organism evidence="1 2">
    <name type="scientific">Rhizoctonia solani</name>
    <dbReference type="NCBI Taxonomy" id="456999"/>
    <lineage>
        <taxon>Eukaryota</taxon>
        <taxon>Fungi</taxon>
        <taxon>Dikarya</taxon>
        <taxon>Basidiomycota</taxon>
        <taxon>Agaricomycotina</taxon>
        <taxon>Agaricomycetes</taxon>
        <taxon>Cantharellales</taxon>
        <taxon>Ceratobasidiaceae</taxon>
        <taxon>Rhizoctonia</taxon>
    </lineage>
</organism>
<protein>
    <submittedName>
        <fullName evidence="1">Uncharacterized protein</fullName>
    </submittedName>
</protein>
<evidence type="ECO:0000313" key="2">
    <source>
        <dbReference type="Proteomes" id="UP000663853"/>
    </source>
</evidence>
<sequence length="49" mass="4876">ALPLPRASLVAAADFPGLLTQPTSTASSTINVNAASIVTKEAFGTFVAS</sequence>
<dbReference type="AlphaFoldDB" id="A0A8H3CIG4"/>
<evidence type="ECO:0000313" key="1">
    <source>
        <dbReference type="EMBL" id="CAE6484648.1"/>
    </source>
</evidence>
<reference evidence="1" key="1">
    <citation type="submission" date="2021-01" db="EMBL/GenBank/DDBJ databases">
        <authorList>
            <person name="Kaushik A."/>
        </authorList>
    </citation>
    <scope>NUCLEOTIDE SEQUENCE</scope>
    <source>
        <strain evidence="1">AG6-10EEA</strain>
    </source>
</reference>
<feature type="non-terminal residue" evidence="1">
    <location>
        <position position="1"/>
    </location>
</feature>